<sequence length="849" mass="95581">MTARAKSGRIEVEIEKNREEGNWLKVIELAQQLKDKSNEFVCLSDFLIGEGKLENFLEEWPPMEQNIQRARSGLIDAKRYLNLVITNAGIKAGVAMDAHLLLGKVHYACGQYADALKNYKMADLQNLTEKRLPLRSLKIVAESYAIKGLCLQKDTSASSKFKKAEKEEELARCFDLASDLSLLYMQNLDKELNSLPNTGSVNTGSHSPQPPSHQKTLGAVLEQAIQAAPLALLQQGKPEESLERYRNTLCAIESPGVHNIRLKFMTQIAELLLQGLVGEKYQLPSTVSVKSSYWKPKCYSSLNQFIPKCDCEEVILVLLVAESMAVRHAVLSQSPEFKDIRLSAGQDATTVYDLLTVATVRWGQVALLQESLERSMKFSFEDPHLWKQHALSLLSIGHYQDSLAVLREVIRLEPNNSSNCLLAAKLCYEHMNLAEEGKLNNINRGYLGVSFPMIDCCFKGIDFSLQARERELNNPSGLLGRCHLYAGIGYYLRAEASLLKKEQDYLRCKAIDNIRSAVELEPNDHLARYFLGLQLAITGQIIEAQTHIRVGLDLQPEHSSTLHLLALILTTEQQHKLALSIVENALDEYPDCLNLLYVKAHLELHEKGGEVALGTAKQMLEIWKNLYESQTISDMPECDRKSDTRSVFQLYTSEMSDKDSSSLQLHNTAATRVEQALSEVASSMSSFSPRPGPQRAWMLQVEVWLLLAELYLSLDQISDVQQCIQEATHIYPLSHHIMHMKGLLHMHKEEWTDAKVWFQNAVAINPLHVKSLQQLGLVYHYLGLQGLAETTLREAARIEPHNTITWYNLGKVLEALGEYEKASNAMATALMEERNNPVLPFNSVPLCFE</sequence>
<dbReference type="SUPFAM" id="SSF48452">
    <property type="entry name" value="TPR-like"/>
    <property type="match status" value="3"/>
</dbReference>
<dbReference type="Pfam" id="PF19440">
    <property type="entry name" value="TTC7_N"/>
    <property type="match status" value="1"/>
</dbReference>
<proteinExistence type="inferred from homology"/>
<evidence type="ECO:0000256" key="3">
    <source>
        <dbReference type="PROSITE-ProRule" id="PRU00339"/>
    </source>
</evidence>
<dbReference type="InterPro" id="IPR019734">
    <property type="entry name" value="TPR_rpt"/>
</dbReference>
<evidence type="ECO:0000256" key="4">
    <source>
        <dbReference type="SAM" id="MobiDB-lite"/>
    </source>
</evidence>
<comment type="similarity">
    <text evidence="2">Belongs to the YPP1 family.</text>
</comment>
<dbReference type="PANTHER" id="PTHR23083:SF464">
    <property type="entry name" value="TETRATRICOPEPTIDE REPEAT DOMAIN 7, ISOFORM A"/>
    <property type="match status" value="1"/>
</dbReference>
<dbReference type="GO" id="GO:0005886">
    <property type="term" value="C:plasma membrane"/>
    <property type="evidence" value="ECO:0007669"/>
    <property type="project" value="TreeGrafter"/>
</dbReference>
<dbReference type="SMART" id="SM00028">
    <property type="entry name" value="TPR"/>
    <property type="match status" value="9"/>
</dbReference>
<feature type="region of interest" description="Disordered" evidence="4">
    <location>
        <begin position="195"/>
        <end position="215"/>
    </location>
</feature>
<feature type="repeat" description="TPR" evidence="3">
    <location>
        <begin position="803"/>
        <end position="836"/>
    </location>
</feature>
<protein>
    <recommendedName>
        <fullName evidence="5">Tetratricopeptide repeat protein 7 N-terminal domain-containing protein</fullName>
    </recommendedName>
</protein>
<evidence type="ECO:0000256" key="1">
    <source>
        <dbReference type="ARBA" id="ARBA00002550"/>
    </source>
</evidence>
<dbReference type="OrthoDB" id="29013at2759"/>
<organism evidence="6 7">
    <name type="scientific">Dendroctonus ponderosae</name>
    <name type="common">Mountain pine beetle</name>
    <dbReference type="NCBI Taxonomy" id="77166"/>
    <lineage>
        <taxon>Eukaryota</taxon>
        <taxon>Metazoa</taxon>
        <taxon>Ecdysozoa</taxon>
        <taxon>Arthropoda</taxon>
        <taxon>Hexapoda</taxon>
        <taxon>Insecta</taxon>
        <taxon>Pterygota</taxon>
        <taxon>Neoptera</taxon>
        <taxon>Endopterygota</taxon>
        <taxon>Coleoptera</taxon>
        <taxon>Polyphaga</taxon>
        <taxon>Cucujiformia</taxon>
        <taxon>Curculionidae</taxon>
        <taxon>Scolytinae</taxon>
        <taxon>Dendroctonus</taxon>
    </lineage>
</organism>
<dbReference type="STRING" id="77166.U4UIJ1"/>
<dbReference type="Pfam" id="PF13181">
    <property type="entry name" value="TPR_8"/>
    <property type="match status" value="2"/>
</dbReference>
<dbReference type="InterPro" id="IPR051722">
    <property type="entry name" value="Endocytosis_PI4K-reg_protein"/>
</dbReference>
<dbReference type="AlphaFoldDB" id="U4UIJ1"/>
<reference evidence="6 7" key="1">
    <citation type="journal article" date="2013" name="Genome Biol.">
        <title>Draft genome of the mountain pine beetle, Dendroctonus ponderosae Hopkins, a major forest pest.</title>
        <authorList>
            <person name="Keeling C.I."/>
            <person name="Yuen M.M."/>
            <person name="Liao N.Y."/>
            <person name="Docking T.R."/>
            <person name="Chan S.K."/>
            <person name="Taylor G.A."/>
            <person name="Palmquist D.L."/>
            <person name="Jackman S.D."/>
            <person name="Nguyen A."/>
            <person name="Li M."/>
            <person name="Henderson H."/>
            <person name="Janes J.K."/>
            <person name="Zhao Y."/>
            <person name="Pandoh P."/>
            <person name="Moore R."/>
            <person name="Sperling F.A."/>
            <person name="Huber D.P."/>
            <person name="Birol I."/>
            <person name="Jones S.J."/>
            <person name="Bohlmann J."/>
        </authorList>
    </citation>
    <scope>NUCLEOTIDE SEQUENCE</scope>
</reference>
<feature type="repeat" description="TPR" evidence="3">
    <location>
        <begin position="383"/>
        <end position="416"/>
    </location>
</feature>
<comment type="function">
    <text evidence="1">Involved in endocytosis.</text>
</comment>
<accession>U4UIJ1</accession>
<evidence type="ECO:0000259" key="5">
    <source>
        <dbReference type="Pfam" id="PF19440"/>
    </source>
</evidence>
<name>U4UIJ1_DENPD</name>
<feature type="domain" description="Tetratricopeptide repeat protein 7 N-terminal" evidence="5">
    <location>
        <begin position="3"/>
        <end position="372"/>
    </location>
</feature>
<dbReference type="PANTHER" id="PTHR23083">
    <property type="entry name" value="TETRATRICOPEPTIDE REPEAT PROTEIN, TPR"/>
    <property type="match status" value="1"/>
</dbReference>
<dbReference type="FunFam" id="1.25.40.10:FF:001628">
    <property type="entry name" value="Tetratricopeptide repeat protein 7B-like Protein"/>
    <property type="match status" value="1"/>
</dbReference>
<evidence type="ECO:0000313" key="6">
    <source>
        <dbReference type="EMBL" id="ERL92213.1"/>
    </source>
</evidence>
<dbReference type="Gene3D" id="1.25.40.10">
    <property type="entry name" value="Tetratricopeptide repeat domain"/>
    <property type="match status" value="2"/>
</dbReference>
<gene>
    <name evidence="6" type="ORF">D910_09533</name>
</gene>
<dbReference type="EMBL" id="KB632314">
    <property type="protein sequence ID" value="ERL92213.1"/>
    <property type="molecule type" value="Genomic_DNA"/>
</dbReference>
<evidence type="ECO:0000256" key="2">
    <source>
        <dbReference type="ARBA" id="ARBA00038251"/>
    </source>
</evidence>
<dbReference type="GO" id="GO:0072659">
    <property type="term" value="P:protein localization to plasma membrane"/>
    <property type="evidence" value="ECO:0007669"/>
    <property type="project" value="TreeGrafter"/>
</dbReference>
<dbReference type="GO" id="GO:0046854">
    <property type="term" value="P:phosphatidylinositol phosphate biosynthetic process"/>
    <property type="evidence" value="ECO:0007669"/>
    <property type="project" value="TreeGrafter"/>
</dbReference>
<keyword evidence="3" id="KW-0802">TPR repeat</keyword>
<dbReference type="Proteomes" id="UP000030742">
    <property type="component" value="Unassembled WGS sequence"/>
</dbReference>
<dbReference type="InterPro" id="IPR045819">
    <property type="entry name" value="TTC7_N"/>
</dbReference>
<dbReference type="PROSITE" id="PS50005">
    <property type="entry name" value="TPR"/>
    <property type="match status" value="2"/>
</dbReference>
<dbReference type="InterPro" id="IPR011990">
    <property type="entry name" value="TPR-like_helical_dom_sf"/>
</dbReference>
<evidence type="ECO:0000313" key="7">
    <source>
        <dbReference type="Proteomes" id="UP000030742"/>
    </source>
</evidence>